<feature type="region of interest" description="Disordered" evidence="4">
    <location>
        <begin position="1"/>
        <end position="48"/>
    </location>
</feature>
<dbReference type="PANTHER" id="PTHR13258">
    <property type="entry name" value="SYNDETIN"/>
    <property type="match status" value="1"/>
</dbReference>
<proteinExistence type="predicted"/>
<evidence type="ECO:0000259" key="5">
    <source>
        <dbReference type="Pfam" id="PF10474"/>
    </source>
</evidence>
<dbReference type="Proteomes" id="UP000039324">
    <property type="component" value="Unassembled WGS sequence"/>
</dbReference>
<evidence type="ECO:0000256" key="3">
    <source>
        <dbReference type="ARBA" id="ARBA00023054"/>
    </source>
</evidence>
<organism evidence="7 8">
    <name type="scientific">Plasmodiophora brassicae</name>
    <name type="common">Clubroot disease agent</name>
    <dbReference type="NCBI Taxonomy" id="37360"/>
    <lineage>
        <taxon>Eukaryota</taxon>
        <taxon>Sar</taxon>
        <taxon>Rhizaria</taxon>
        <taxon>Endomyxa</taxon>
        <taxon>Phytomyxea</taxon>
        <taxon>Plasmodiophorida</taxon>
        <taxon>Plasmodiophoridae</taxon>
        <taxon>Plasmodiophora</taxon>
    </lineage>
</organism>
<dbReference type="GO" id="GO:1990745">
    <property type="term" value="C:EARP complex"/>
    <property type="evidence" value="ECO:0007669"/>
    <property type="project" value="InterPro"/>
</dbReference>
<dbReference type="EMBL" id="CDSF01000109">
    <property type="protein sequence ID" value="CEP01104.1"/>
    <property type="molecule type" value="Genomic_DNA"/>
</dbReference>
<dbReference type="Pfam" id="PF10475">
    <property type="entry name" value="Vps54_N"/>
    <property type="match status" value="1"/>
</dbReference>
<keyword evidence="2" id="KW-0653">Protein transport</keyword>
<dbReference type="InterPro" id="IPR019515">
    <property type="entry name" value="VPS54_N"/>
</dbReference>
<dbReference type="GO" id="GO:0005829">
    <property type="term" value="C:cytosol"/>
    <property type="evidence" value="ECO:0007669"/>
    <property type="project" value="GOC"/>
</dbReference>
<dbReference type="GO" id="GO:0015031">
    <property type="term" value="P:protein transport"/>
    <property type="evidence" value="ECO:0007669"/>
    <property type="project" value="UniProtKB-KW"/>
</dbReference>
<keyword evidence="8" id="KW-1185">Reference proteome</keyword>
<protein>
    <submittedName>
        <fullName evidence="7">Uncharacterized protein</fullName>
    </submittedName>
</protein>
<dbReference type="STRING" id="37360.A0A0G4J1C4"/>
<keyword evidence="1" id="KW-0813">Transport</keyword>
<dbReference type="GO" id="GO:0042147">
    <property type="term" value="P:retrograde transport, endosome to Golgi"/>
    <property type="evidence" value="ECO:0007669"/>
    <property type="project" value="InterPro"/>
</dbReference>
<gene>
    <name evidence="7" type="ORF">PBRA_008416</name>
</gene>
<accession>A0A0G4J1C4</accession>
<dbReference type="InterPro" id="IPR019514">
    <property type="entry name" value="Syndetin_C"/>
</dbReference>
<evidence type="ECO:0000256" key="4">
    <source>
        <dbReference type="SAM" id="MobiDB-lite"/>
    </source>
</evidence>
<dbReference type="AlphaFoldDB" id="A0A0G4J1C4"/>
<evidence type="ECO:0000313" key="8">
    <source>
        <dbReference type="Proteomes" id="UP000039324"/>
    </source>
</evidence>
<dbReference type="PANTHER" id="PTHR13258:SF0">
    <property type="entry name" value="SYNDETIN"/>
    <property type="match status" value="1"/>
</dbReference>
<dbReference type="OrthoDB" id="10263345at2759"/>
<evidence type="ECO:0000259" key="6">
    <source>
        <dbReference type="Pfam" id="PF10475"/>
    </source>
</evidence>
<dbReference type="InterPro" id="IPR040047">
    <property type="entry name" value="VPS50"/>
</dbReference>
<dbReference type="GO" id="GO:0032456">
    <property type="term" value="P:endocytic recycling"/>
    <property type="evidence" value="ECO:0007669"/>
    <property type="project" value="InterPro"/>
</dbReference>
<feature type="domain" description="Syndetin C-terminal" evidence="5">
    <location>
        <begin position="697"/>
        <end position="925"/>
    </location>
</feature>
<dbReference type="Pfam" id="PF10474">
    <property type="entry name" value="Syndetin_C"/>
    <property type="match status" value="1"/>
</dbReference>
<evidence type="ECO:0000256" key="1">
    <source>
        <dbReference type="ARBA" id="ARBA00022448"/>
    </source>
</evidence>
<keyword evidence="3" id="KW-0175">Coiled coil</keyword>
<evidence type="ECO:0000256" key="2">
    <source>
        <dbReference type="ARBA" id="ARBA00022927"/>
    </source>
</evidence>
<dbReference type="GO" id="GO:0000149">
    <property type="term" value="F:SNARE binding"/>
    <property type="evidence" value="ECO:0007669"/>
    <property type="project" value="TreeGrafter"/>
</dbReference>
<reference evidence="7 8" key="1">
    <citation type="submission" date="2015-02" db="EMBL/GenBank/DDBJ databases">
        <authorList>
            <person name="Chooi Y.-H."/>
        </authorList>
    </citation>
    <scope>NUCLEOTIDE SEQUENCE [LARGE SCALE GENOMIC DNA]</scope>
    <source>
        <strain evidence="7">E3</strain>
    </source>
</reference>
<evidence type="ECO:0000313" key="7">
    <source>
        <dbReference type="EMBL" id="CEP01104.1"/>
    </source>
</evidence>
<feature type="compositionally biased region" description="Polar residues" evidence="4">
    <location>
        <begin position="7"/>
        <end position="21"/>
    </location>
</feature>
<feature type="domain" description="Vacuolar protein sorting-associated protein 54 N-terminal" evidence="6">
    <location>
        <begin position="56"/>
        <end position="350"/>
    </location>
</feature>
<sequence length="943" mass="103754">MNAFKKWTSQMSIKGESSQTDYGRGTMTAPARVDSVGSRGPNAPPRTETDTRIVAEMDSRFYTADEDECAQFVVRQLDASCTEKDLNAALEFHHRLEKGIGQQLSVQIFANYNAFVNIMEGIQAIENDLAGSVELVSGTRRVLQNAQRNLVTHSFRTVALHRKLIRINAVRQKCKALLDLVAADAALQDAMRSLSFASALEQLARADQLKRDVEGIQAASAVLQTFADGYARFERHLQASLDALLLEAVSGAHALDTKALQGMAQAFYLMEVQLGFANRVSEAFAHATDAAMHATVQRQCQAVAGADTTTSTLTFLDICASVRPAQFSACYEAALHAALVAMHTYFVVRQVLDEQFAADPPTCDAGRAFAHGLGQGRVALWERIQHRLVQLLRSTTATALENNIAEMESMSTRSEVLMRVGEQFSGIVSSVLRPALADKCIQFATSFHVQSVERLVLAIDSESWQRVPLAGDFWYSDIKELRHEAVQMELADHAARPDHDRLFQQFADGVDILRLASSSPGPSPSAATAPVSAVFRPASAVPWITTSSALVRAFAFIVRVVVVCSPRLVVQLPMQTLGRYLQLERCLPSVATHVASLSVDLFHVYLLGVFSLFSPEYARFLETHPAYGAFLKRFPRLCTVLNHIVSGIGERKFAAGAVRFIAQQQQQQQQPATTSSPSGPQIARLQAGVQLDGIEDLFGLPVRYLAIESLKRIAGAYQWVVPITAQYVTTKNAEIPDAAAYTAGLCADLEQAVYWFLATRLMTETLRPVLGLIGTCKWDISELKETCNTYVDRIKKSFQQLHARLSKMTSSNEIQAAVSQVFLGNCLRITMDLVVDALSSVKKCTTEGRAAMSLDSGYLQRGLRDVAGVWPIPGGARVDDYIKAYYLQPNELLVWIQSHSSEFTLDHFLGIVRVSPGTSSMRAKELAEFTERVNRMWVTAGRS</sequence>
<name>A0A0G4J1C4_PLABS</name>